<evidence type="ECO:0000256" key="5">
    <source>
        <dbReference type="PROSITE-ProRule" id="PRU00335"/>
    </source>
</evidence>
<dbReference type="PROSITE" id="PS01081">
    <property type="entry name" value="HTH_TETR_1"/>
    <property type="match status" value="1"/>
</dbReference>
<dbReference type="InterPro" id="IPR050109">
    <property type="entry name" value="HTH-type_TetR-like_transc_reg"/>
</dbReference>
<dbReference type="Proteomes" id="UP000553209">
    <property type="component" value="Unassembled WGS sequence"/>
</dbReference>
<feature type="domain" description="HTH tetR-type" evidence="6">
    <location>
        <begin position="15"/>
        <end position="75"/>
    </location>
</feature>
<evidence type="ECO:0000256" key="1">
    <source>
        <dbReference type="ARBA" id="ARBA00022491"/>
    </source>
</evidence>
<dbReference type="InterPro" id="IPR001647">
    <property type="entry name" value="HTH_TetR"/>
</dbReference>
<dbReference type="PANTHER" id="PTHR30055">
    <property type="entry name" value="HTH-TYPE TRANSCRIPTIONAL REGULATOR RUTR"/>
    <property type="match status" value="1"/>
</dbReference>
<dbReference type="SUPFAM" id="SSF48498">
    <property type="entry name" value="Tetracyclin repressor-like, C-terminal domain"/>
    <property type="match status" value="1"/>
</dbReference>
<dbReference type="GO" id="GO:0000976">
    <property type="term" value="F:transcription cis-regulatory region binding"/>
    <property type="evidence" value="ECO:0007669"/>
    <property type="project" value="TreeGrafter"/>
</dbReference>
<keyword evidence="2" id="KW-0805">Transcription regulation</keyword>
<dbReference type="AlphaFoldDB" id="A0A7X6RRK9"/>
<dbReference type="SUPFAM" id="SSF46689">
    <property type="entry name" value="Homeodomain-like"/>
    <property type="match status" value="1"/>
</dbReference>
<feature type="DNA-binding region" description="H-T-H motif" evidence="5">
    <location>
        <begin position="38"/>
        <end position="57"/>
    </location>
</feature>
<reference evidence="7 8" key="1">
    <citation type="submission" date="2020-04" db="EMBL/GenBank/DDBJ databases">
        <title>MicrobeNet Type strains.</title>
        <authorList>
            <person name="Nicholson A.C."/>
        </authorList>
    </citation>
    <scope>NUCLEOTIDE SEQUENCE [LARGE SCALE GENOMIC DNA]</scope>
    <source>
        <strain evidence="7 8">ATCC 23612</strain>
    </source>
</reference>
<keyword evidence="1" id="KW-0678">Repressor</keyword>
<evidence type="ECO:0000313" key="8">
    <source>
        <dbReference type="Proteomes" id="UP000553209"/>
    </source>
</evidence>
<evidence type="ECO:0000256" key="3">
    <source>
        <dbReference type="ARBA" id="ARBA00023125"/>
    </source>
</evidence>
<dbReference type="Gene3D" id="1.10.357.10">
    <property type="entry name" value="Tetracycline Repressor, domain 2"/>
    <property type="match status" value="1"/>
</dbReference>
<dbReference type="Gene3D" id="1.10.10.60">
    <property type="entry name" value="Homeodomain-like"/>
    <property type="match status" value="1"/>
</dbReference>
<gene>
    <name evidence="7" type="ORF">HGB44_20890</name>
</gene>
<dbReference type="RefSeq" id="WP_061082397.1">
    <property type="nucleotide sequence ID" value="NZ_JAAXPG010000021.1"/>
</dbReference>
<keyword evidence="8" id="KW-1185">Reference proteome</keyword>
<dbReference type="PROSITE" id="PS50977">
    <property type="entry name" value="HTH_TETR_2"/>
    <property type="match status" value="1"/>
</dbReference>
<comment type="caution">
    <text evidence="7">The sequence shown here is derived from an EMBL/GenBank/DDBJ whole genome shotgun (WGS) entry which is preliminary data.</text>
</comment>
<evidence type="ECO:0000256" key="2">
    <source>
        <dbReference type="ARBA" id="ARBA00023015"/>
    </source>
</evidence>
<dbReference type="Pfam" id="PF00440">
    <property type="entry name" value="TetR_N"/>
    <property type="match status" value="1"/>
</dbReference>
<protein>
    <submittedName>
        <fullName evidence="7">TetR/AcrR family transcriptional regulator</fullName>
    </submittedName>
</protein>
<dbReference type="PRINTS" id="PR00455">
    <property type="entry name" value="HTHTETR"/>
</dbReference>
<evidence type="ECO:0000313" key="7">
    <source>
        <dbReference type="EMBL" id="NKZ00106.1"/>
    </source>
</evidence>
<keyword evidence="3 5" id="KW-0238">DNA-binding</keyword>
<keyword evidence="4" id="KW-0804">Transcription</keyword>
<sequence length="204" mass="22553">MARGQQTAEADTPTRSVPERLLGAATRLFASNGYEGTSVQEVVAAAGVTKGAMYHYFGSKDDLLYEVYARVLRMQTEHLVRIASRDEPVADRVHAAAADVIVTSVANLDDTVIFFRSMHQLSEDKQRAVRAERRRYHEIFRDMVAQGQDEGVFRTDVSADLVVNYFFGSVHHLSTWYHPGGALSGEDVGRHFADLLVAGLRPGA</sequence>
<dbReference type="PANTHER" id="PTHR30055:SF175">
    <property type="entry name" value="HTH-TYPE TRANSCRIPTIONAL REPRESSOR KSTR2"/>
    <property type="match status" value="1"/>
</dbReference>
<dbReference type="InterPro" id="IPR023772">
    <property type="entry name" value="DNA-bd_HTH_TetR-type_CS"/>
</dbReference>
<dbReference type="InterPro" id="IPR041490">
    <property type="entry name" value="KstR2_TetR_C"/>
</dbReference>
<evidence type="ECO:0000259" key="6">
    <source>
        <dbReference type="PROSITE" id="PS50977"/>
    </source>
</evidence>
<dbReference type="EMBL" id="JAAXPG010000021">
    <property type="protein sequence ID" value="NKZ00106.1"/>
    <property type="molecule type" value="Genomic_DNA"/>
</dbReference>
<dbReference type="Pfam" id="PF17932">
    <property type="entry name" value="TetR_C_24"/>
    <property type="match status" value="1"/>
</dbReference>
<dbReference type="GO" id="GO:0003700">
    <property type="term" value="F:DNA-binding transcription factor activity"/>
    <property type="evidence" value="ECO:0007669"/>
    <property type="project" value="TreeGrafter"/>
</dbReference>
<dbReference type="InterPro" id="IPR009057">
    <property type="entry name" value="Homeodomain-like_sf"/>
</dbReference>
<dbReference type="InterPro" id="IPR036271">
    <property type="entry name" value="Tet_transcr_reg_TetR-rel_C_sf"/>
</dbReference>
<organism evidence="7 8">
    <name type="scientific">Nocardiopsis alborubida</name>
    <dbReference type="NCBI Taxonomy" id="146802"/>
    <lineage>
        <taxon>Bacteria</taxon>
        <taxon>Bacillati</taxon>
        <taxon>Actinomycetota</taxon>
        <taxon>Actinomycetes</taxon>
        <taxon>Streptosporangiales</taxon>
        <taxon>Nocardiopsidaceae</taxon>
        <taxon>Nocardiopsis</taxon>
    </lineage>
</organism>
<evidence type="ECO:0000256" key="4">
    <source>
        <dbReference type="ARBA" id="ARBA00023163"/>
    </source>
</evidence>
<name>A0A7X6RRK9_9ACTN</name>
<proteinExistence type="predicted"/>
<accession>A0A7X6RRK9</accession>